<dbReference type="Proteomes" id="UP000243499">
    <property type="component" value="Chromosome 9"/>
</dbReference>
<dbReference type="Gramene" id="PVH31641">
    <property type="protein sequence ID" value="PVH31641"/>
    <property type="gene ID" value="PAHAL_9G198400"/>
</dbReference>
<gene>
    <name evidence="3" type="ORF">PAHAL_9G198400</name>
</gene>
<organism evidence="3">
    <name type="scientific">Panicum hallii</name>
    <dbReference type="NCBI Taxonomy" id="206008"/>
    <lineage>
        <taxon>Eukaryota</taxon>
        <taxon>Viridiplantae</taxon>
        <taxon>Streptophyta</taxon>
        <taxon>Embryophyta</taxon>
        <taxon>Tracheophyta</taxon>
        <taxon>Spermatophyta</taxon>
        <taxon>Magnoliopsida</taxon>
        <taxon>Liliopsida</taxon>
        <taxon>Poales</taxon>
        <taxon>Poaceae</taxon>
        <taxon>PACMAD clade</taxon>
        <taxon>Panicoideae</taxon>
        <taxon>Panicodae</taxon>
        <taxon>Paniceae</taxon>
        <taxon>Panicinae</taxon>
        <taxon>Panicum</taxon>
        <taxon>Panicum sect. Panicum</taxon>
    </lineage>
</organism>
<feature type="chain" id="PRO_5015673800" evidence="2">
    <location>
        <begin position="24"/>
        <end position="58"/>
    </location>
</feature>
<evidence type="ECO:0000256" key="2">
    <source>
        <dbReference type="SAM" id="SignalP"/>
    </source>
</evidence>
<accession>A0A2T8I1W1</accession>
<evidence type="ECO:0000256" key="1">
    <source>
        <dbReference type="SAM" id="MobiDB-lite"/>
    </source>
</evidence>
<name>A0A2T8I1W1_9POAL</name>
<dbReference type="AlphaFoldDB" id="A0A2T8I1W1"/>
<reference evidence="3" key="1">
    <citation type="submission" date="2018-04" db="EMBL/GenBank/DDBJ databases">
        <title>WGS assembly of Panicum hallii.</title>
        <authorList>
            <person name="Lovell J."/>
            <person name="Jenkins J."/>
            <person name="Lowry D."/>
            <person name="Mamidi S."/>
            <person name="Sreedasyam A."/>
            <person name="Weng X."/>
            <person name="Barry K."/>
            <person name="Bonette J."/>
            <person name="Campitelli B."/>
            <person name="Daum C."/>
            <person name="Gordon S."/>
            <person name="Gould B."/>
            <person name="Lipzen A."/>
            <person name="Macqueen A."/>
            <person name="Palacio-Mejia J."/>
            <person name="Plott C."/>
            <person name="Shakirov E."/>
            <person name="Shu S."/>
            <person name="Yoshinaga Y."/>
            <person name="Zane M."/>
            <person name="Rokhsar D."/>
            <person name="Grimwood J."/>
            <person name="Schmutz J."/>
            <person name="Juenger T."/>
        </authorList>
    </citation>
    <scope>NUCLEOTIDE SEQUENCE [LARGE SCALE GENOMIC DNA]</scope>
    <source>
        <strain evidence="3">FIL2</strain>
    </source>
</reference>
<feature type="signal peptide" evidence="2">
    <location>
        <begin position="1"/>
        <end position="23"/>
    </location>
</feature>
<dbReference type="EMBL" id="CM008054">
    <property type="protein sequence ID" value="PVH31641.1"/>
    <property type="molecule type" value="Genomic_DNA"/>
</dbReference>
<protein>
    <submittedName>
        <fullName evidence="3">Uncharacterized protein</fullName>
    </submittedName>
</protein>
<evidence type="ECO:0000313" key="3">
    <source>
        <dbReference type="EMBL" id="PVH31641.1"/>
    </source>
</evidence>
<keyword evidence="2" id="KW-0732">Signal</keyword>
<sequence>MRLRRNASITLFLLMLLFSHGSCLDIPAGEPVLQEYQPFKEPSAKHGRRRPDISPFRS</sequence>
<proteinExistence type="predicted"/>
<feature type="region of interest" description="Disordered" evidence="1">
    <location>
        <begin position="37"/>
        <end position="58"/>
    </location>
</feature>